<gene>
    <name evidence="1" type="ORF">M404DRAFT_308512</name>
</gene>
<proteinExistence type="predicted"/>
<reference evidence="1 2" key="1">
    <citation type="submission" date="2014-04" db="EMBL/GenBank/DDBJ databases">
        <authorList>
            <consortium name="DOE Joint Genome Institute"/>
            <person name="Kuo A."/>
            <person name="Kohler A."/>
            <person name="Costa M.D."/>
            <person name="Nagy L.G."/>
            <person name="Floudas D."/>
            <person name="Copeland A."/>
            <person name="Barry K.W."/>
            <person name="Cichocki N."/>
            <person name="Veneault-Fourrey C."/>
            <person name="LaButti K."/>
            <person name="Lindquist E.A."/>
            <person name="Lipzen A."/>
            <person name="Lundell T."/>
            <person name="Morin E."/>
            <person name="Murat C."/>
            <person name="Sun H."/>
            <person name="Tunlid A."/>
            <person name="Henrissat B."/>
            <person name="Grigoriev I.V."/>
            <person name="Hibbett D.S."/>
            <person name="Martin F."/>
            <person name="Nordberg H.P."/>
            <person name="Cantor M.N."/>
            <person name="Hua S.X."/>
        </authorList>
    </citation>
    <scope>NUCLEOTIDE SEQUENCE [LARGE SCALE GENOMIC DNA]</scope>
    <source>
        <strain evidence="1 2">Marx 270</strain>
    </source>
</reference>
<evidence type="ECO:0000313" key="2">
    <source>
        <dbReference type="Proteomes" id="UP000054217"/>
    </source>
</evidence>
<keyword evidence="2" id="KW-1185">Reference proteome</keyword>
<reference evidence="2" key="2">
    <citation type="submission" date="2015-01" db="EMBL/GenBank/DDBJ databases">
        <title>Evolutionary Origins and Diversification of the Mycorrhizal Mutualists.</title>
        <authorList>
            <consortium name="DOE Joint Genome Institute"/>
            <consortium name="Mycorrhizal Genomics Consortium"/>
            <person name="Kohler A."/>
            <person name="Kuo A."/>
            <person name="Nagy L.G."/>
            <person name="Floudas D."/>
            <person name="Copeland A."/>
            <person name="Barry K.W."/>
            <person name="Cichocki N."/>
            <person name="Veneault-Fourrey C."/>
            <person name="LaButti K."/>
            <person name="Lindquist E.A."/>
            <person name="Lipzen A."/>
            <person name="Lundell T."/>
            <person name="Morin E."/>
            <person name="Murat C."/>
            <person name="Riley R."/>
            <person name="Ohm R."/>
            <person name="Sun H."/>
            <person name="Tunlid A."/>
            <person name="Henrissat B."/>
            <person name="Grigoriev I.V."/>
            <person name="Hibbett D.S."/>
            <person name="Martin F."/>
        </authorList>
    </citation>
    <scope>NUCLEOTIDE SEQUENCE [LARGE SCALE GENOMIC DNA]</scope>
    <source>
        <strain evidence="2">Marx 270</strain>
    </source>
</reference>
<protein>
    <submittedName>
        <fullName evidence="1">Uncharacterized protein</fullName>
    </submittedName>
</protein>
<sequence>MYLLGNDRNIFHNSLPLRSRSECSLGDTAPSYPFHLWHEAGCELYQYDELYGKPDNRAPERASALGGMPKCIKNFGRQYLKRKEDTRHCTNAEVRHALSP</sequence>
<dbReference type="EMBL" id="KN831955">
    <property type="protein sequence ID" value="KIO09200.1"/>
    <property type="molecule type" value="Genomic_DNA"/>
</dbReference>
<dbReference type="Proteomes" id="UP000054217">
    <property type="component" value="Unassembled WGS sequence"/>
</dbReference>
<evidence type="ECO:0000313" key="1">
    <source>
        <dbReference type="EMBL" id="KIO09200.1"/>
    </source>
</evidence>
<accession>A0A0C3P747</accession>
<name>A0A0C3P747_PISTI</name>
<organism evidence="1 2">
    <name type="scientific">Pisolithus tinctorius Marx 270</name>
    <dbReference type="NCBI Taxonomy" id="870435"/>
    <lineage>
        <taxon>Eukaryota</taxon>
        <taxon>Fungi</taxon>
        <taxon>Dikarya</taxon>
        <taxon>Basidiomycota</taxon>
        <taxon>Agaricomycotina</taxon>
        <taxon>Agaricomycetes</taxon>
        <taxon>Agaricomycetidae</taxon>
        <taxon>Boletales</taxon>
        <taxon>Sclerodermatineae</taxon>
        <taxon>Pisolithaceae</taxon>
        <taxon>Pisolithus</taxon>
    </lineage>
</organism>
<dbReference type="InParanoid" id="A0A0C3P747"/>
<dbReference type="HOGENOM" id="CLU_2307161_0_0_1"/>
<dbReference type="AlphaFoldDB" id="A0A0C3P747"/>